<sequence length="260" mass="27403">MSDVVLKVDGLGKAFARNGKRVAAVSDASFSVGAGETLGIVGPSGSGKSTLSRLVLRLIEPDAGSVRFDGGDLLTLRGAALRSVRQRIQMVFQDPLAAFNPRAEVAEVISDPLRIHRLVARVDRPAAVAHLLDRVGLPGVLAERAIHEISGGQRQRVAIARALASQPKLIVLDEAVSALDVSVRAHILRLLVDLQAETGVSYMFVSHDIAVVKAIAHRVAIMDQGRIVETGPTGQVIAAPQSPTGKALVAAVPRLLQAQD</sequence>
<evidence type="ECO:0000313" key="6">
    <source>
        <dbReference type="EMBL" id="KKC36665.1"/>
    </source>
</evidence>
<dbReference type="SUPFAM" id="SSF52540">
    <property type="entry name" value="P-loop containing nucleoside triphosphate hydrolases"/>
    <property type="match status" value="1"/>
</dbReference>
<dbReference type="InterPro" id="IPR003593">
    <property type="entry name" value="AAA+_ATPase"/>
</dbReference>
<dbReference type="Gene3D" id="3.40.50.300">
    <property type="entry name" value="P-loop containing nucleotide triphosphate hydrolases"/>
    <property type="match status" value="1"/>
</dbReference>
<keyword evidence="7" id="KW-1185">Reference proteome</keyword>
<evidence type="ECO:0000256" key="4">
    <source>
        <dbReference type="ARBA" id="ARBA00022840"/>
    </source>
</evidence>
<dbReference type="InterPro" id="IPR003439">
    <property type="entry name" value="ABC_transporter-like_ATP-bd"/>
</dbReference>
<dbReference type="Proteomes" id="UP000033411">
    <property type="component" value="Unassembled WGS sequence"/>
</dbReference>
<keyword evidence="2" id="KW-0813">Transport</keyword>
<comment type="similarity">
    <text evidence="1">Belongs to the ABC transporter superfamily.</text>
</comment>
<protein>
    <submittedName>
        <fullName evidence="6">Peptide ABC transporter ATP-binding protein</fullName>
    </submittedName>
</protein>
<proteinExistence type="inferred from homology"/>
<reference evidence="6 7" key="1">
    <citation type="submission" date="2015-03" db="EMBL/GenBank/DDBJ databases">
        <authorList>
            <person name="Lepp D."/>
            <person name="Hassan Y.I."/>
            <person name="Li X.-Z."/>
            <person name="Zhou T."/>
        </authorList>
    </citation>
    <scope>NUCLEOTIDE SEQUENCE [LARGE SCALE GENOMIC DNA]</scope>
    <source>
        <strain evidence="6 7">E84</strain>
    </source>
</reference>
<dbReference type="InterPro" id="IPR027417">
    <property type="entry name" value="P-loop_NTPase"/>
</dbReference>
<dbReference type="CDD" id="cd03257">
    <property type="entry name" value="ABC_NikE_OppD_transporters"/>
    <property type="match status" value="1"/>
</dbReference>
<dbReference type="PATRIC" id="fig|1293439.3.peg.2449"/>
<dbReference type="AlphaFoldDB" id="A0A0F5Q6W4"/>
<dbReference type="PANTHER" id="PTHR43776:SF7">
    <property type="entry name" value="D,D-DIPEPTIDE TRANSPORT ATP-BINDING PROTEIN DDPF-RELATED"/>
    <property type="match status" value="1"/>
</dbReference>
<dbReference type="InterPro" id="IPR050319">
    <property type="entry name" value="ABC_transp_ATP-bind"/>
</dbReference>
<comment type="caution">
    <text evidence="6">The sequence shown here is derived from an EMBL/GenBank/DDBJ whole genome shotgun (WGS) entry which is preliminary data.</text>
</comment>
<dbReference type="PANTHER" id="PTHR43776">
    <property type="entry name" value="TRANSPORT ATP-BINDING PROTEIN"/>
    <property type="match status" value="1"/>
</dbReference>
<dbReference type="PROSITE" id="PS00211">
    <property type="entry name" value="ABC_TRANSPORTER_1"/>
    <property type="match status" value="1"/>
</dbReference>
<name>A0A0F5Q6W4_9HYPH</name>
<dbReference type="SMART" id="SM00382">
    <property type="entry name" value="AAA"/>
    <property type="match status" value="1"/>
</dbReference>
<evidence type="ECO:0000256" key="2">
    <source>
        <dbReference type="ARBA" id="ARBA00022448"/>
    </source>
</evidence>
<organism evidence="6 7">
    <name type="scientific">Devosia epidermidihirudinis</name>
    <dbReference type="NCBI Taxonomy" id="1293439"/>
    <lineage>
        <taxon>Bacteria</taxon>
        <taxon>Pseudomonadati</taxon>
        <taxon>Pseudomonadota</taxon>
        <taxon>Alphaproteobacteria</taxon>
        <taxon>Hyphomicrobiales</taxon>
        <taxon>Devosiaceae</taxon>
        <taxon>Devosia</taxon>
    </lineage>
</organism>
<evidence type="ECO:0000256" key="1">
    <source>
        <dbReference type="ARBA" id="ARBA00005417"/>
    </source>
</evidence>
<dbReference type="GO" id="GO:0016887">
    <property type="term" value="F:ATP hydrolysis activity"/>
    <property type="evidence" value="ECO:0007669"/>
    <property type="project" value="InterPro"/>
</dbReference>
<dbReference type="OrthoDB" id="9815712at2"/>
<evidence type="ECO:0000259" key="5">
    <source>
        <dbReference type="PROSITE" id="PS50893"/>
    </source>
</evidence>
<dbReference type="STRING" id="1293439.WH87_13580"/>
<dbReference type="GO" id="GO:0005524">
    <property type="term" value="F:ATP binding"/>
    <property type="evidence" value="ECO:0007669"/>
    <property type="project" value="UniProtKB-KW"/>
</dbReference>
<dbReference type="InterPro" id="IPR017871">
    <property type="entry name" value="ABC_transporter-like_CS"/>
</dbReference>
<evidence type="ECO:0000313" key="7">
    <source>
        <dbReference type="Proteomes" id="UP000033411"/>
    </source>
</evidence>
<evidence type="ECO:0000256" key="3">
    <source>
        <dbReference type="ARBA" id="ARBA00022741"/>
    </source>
</evidence>
<gene>
    <name evidence="6" type="ORF">WH87_13580</name>
</gene>
<keyword evidence="4 6" id="KW-0067">ATP-binding</keyword>
<dbReference type="RefSeq" id="WP_046138737.1">
    <property type="nucleotide sequence ID" value="NZ_LANJ01000020.1"/>
</dbReference>
<dbReference type="PROSITE" id="PS50893">
    <property type="entry name" value="ABC_TRANSPORTER_2"/>
    <property type="match status" value="1"/>
</dbReference>
<accession>A0A0F5Q6W4</accession>
<dbReference type="GO" id="GO:0055085">
    <property type="term" value="P:transmembrane transport"/>
    <property type="evidence" value="ECO:0007669"/>
    <property type="project" value="UniProtKB-ARBA"/>
</dbReference>
<feature type="domain" description="ABC transporter" evidence="5">
    <location>
        <begin position="6"/>
        <end position="249"/>
    </location>
</feature>
<dbReference type="Pfam" id="PF00005">
    <property type="entry name" value="ABC_tran"/>
    <property type="match status" value="1"/>
</dbReference>
<dbReference type="EMBL" id="LANJ01000020">
    <property type="protein sequence ID" value="KKC36665.1"/>
    <property type="molecule type" value="Genomic_DNA"/>
</dbReference>
<keyword evidence="3" id="KW-0547">Nucleotide-binding</keyword>